<keyword evidence="10" id="KW-0844">Vision</keyword>
<accession>A0A9P0HGW7</accession>
<dbReference type="GO" id="GO:0004930">
    <property type="term" value="F:G protein-coupled receptor activity"/>
    <property type="evidence" value="ECO:0007669"/>
    <property type="project" value="UniProtKB-KW"/>
</dbReference>
<keyword evidence="15" id="KW-1185">Reference proteome</keyword>
<dbReference type="InterPro" id="IPR017452">
    <property type="entry name" value="GPCR_Rhodpsn_7TM"/>
</dbReference>
<evidence type="ECO:0000256" key="11">
    <source>
        <dbReference type="RuleBase" id="RU000688"/>
    </source>
</evidence>
<evidence type="ECO:0000313" key="15">
    <source>
        <dbReference type="Proteomes" id="UP001152798"/>
    </source>
</evidence>
<name>A0A9P0HGW7_NEZVI</name>
<dbReference type="InterPro" id="IPR050125">
    <property type="entry name" value="GPCR_opsins"/>
</dbReference>
<dbReference type="AlphaFoldDB" id="A0A9P0HGW7"/>
<evidence type="ECO:0000256" key="8">
    <source>
        <dbReference type="ARBA" id="ARBA00023180"/>
    </source>
</evidence>
<evidence type="ECO:0000259" key="13">
    <source>
        <dbReference type="PROSITE" id="PS50262"/>
    </source>
</evidence>
<evidence type="ECO:0000256" key="3">
    <source>
        <dbReference type="ARBA" id="ARBA00022692"/>
    </source>
</evidence>
<comment type="similarity">
    <text evidence="2 11">Belongs to the G-protein coupled receptor 1 family.</text>
</comment>
<evidence type="ECO:0000313" key="14">
    <source>
        <dbReference type="EMBL" id="CAH1401569.1"/>
    </source>
</evidence>
<evidence type="ECO:0000256" key="10">
    <source>
        <dbReference type="ARBA" id="ARBA00023305"/>
    </source>
</evidence>
<reference evidence="14" key="1">
    <citation type="submission" date="2022-01" db="EMBL/GenBank/DDBJ databases">
        <authorList>
            <person name="King R."/>
        </authorList>
    </citation>
    <scope>NUCLEOTIDE SEQUENCE</scope>
</reference>
<dbReference type="CDD" id="cd14969">
    <property type="entry name" value="7tmA_Opsins_type2_animals"/>
    <property type="match status" value="1"/>
</dbReference>
<dbReference type="InterPro" id="IPR000276">
    <property type="entry name" value="GPCR_Rhodpsn"/>
</dbReference>
<feature type="transmembrane region" description="Helical" evidence="12">
    <location>
        <begin position="84"/>
        <end position="106"/>
    </location>
</feature>
<dbReference type="GO" id="GO:0016020">
    <property type="term" value="C:membrane"/>
    <property type="evidence" value="ECO:0007669"/>
    <property type="project" value="UniProtKB-SubCell"/>
</dbReference>
<dbReference type="PRINTS" id="PR00237">
    <property type="entry name" value="GPCRRHODOPSN"/>
</dbReference>
<protein>
    <recommendedName>
        <fullName evidence="13">G-protein coupled receptors family 1 profile domain-containing protein</fullName>
    </recommendedName>
</protein>
<proteinExistence type="inferred from homology"/>
<organism evidence="14 15">
    <name type="scientific">Nezara viridula</name>
    <name type="common">Southern green stink bug</name>
    <name type="synonym">Cimex viridulus</name>
    <dbReference type="NCBI Taxonomy" id="85310"/>
    <lineage>
        <taxon>Eukaryota</taxon>
        <taxon>Metazoa</taxon>
        <taxon>Ecdysozoa</taxon>
        <taxon>Arthropoda</taxon>
        <taxon>Hexapoda</taxon>
        <taxon>Insecta</taxon>
        <taxon>Pterygota</taxon>
        <taxon>Neoptera</taxon>
        <taxon>Paraneoptera</taxon>
        <taxon>Hemiptera</taxon>
        <taxon>Heteroptera</taxon>
        <taxon>Panheteroptera</taxon>
        <taxon>Pentatomomorpha</taxon>
        <taxon>Pentatomoidea</taxon>
        <taxon>Pentatomidae</taxon>
        <taxon>Pentatominae</taxon>
        <taxon>Nezara</taxon>
    </lineage>
</organism>
<keyword evidence="9 11" id="KW-0807">Transducer</keyword>
<dbReference type="GO" id="GO:0007601">
    <property type="term" value="P:visual perception"/>
    <property type="evidence" value="ECO:0007669"/>
    <property type="project" value="UniProtKB-KW"/>
</dbReference>
<dbReference type="PROSITE" id="PS00237">
    <property type="entry name" value="G_PROTEIN_RECEP_F1_1"/>
    <property type="match status" value="1"/>
</dbReference>
<keyword evidence="4 12" id="KW-1133">Transmembrane helix</keyword>
<keyword evidence="8" id="KW-0325">Glycoprotein</keyword>
<feature type="domain" description="G-protein coupled receptors family 1 profile" evidence="13">
    <location>
        <begin position="27"/>
        <end position="273"/>
    </location>
</feature>
<feature type="transmembrane region" description="Helical" evidence="12">
    <location>
        <begin position="12"/>
        <end position="36"/>
    </location>
</feature>
<dbReference type="PANTHER" id="PTHR24240">
    <property type="entry name" value="OPSIN"/>
    <property type="match status" value="1"/>
</dbReference>
<evidence type="ECO:0000256" key="9">
    <source>
        <dbReference type="ARBA" id="ARBA00023224"/>
    </source>
</evidence>
<keyword evidence="7 11" id="KW-0675">Receptor</keyword>
<comment type="subcellular location">
    <subcellularLocation>
        <location evidence="1">Membrane</location>
        <topology evidence="1">Multi-pass membrane protein</topology>
    </subcellularLocation>
</comment>
<evidence type="ECO:0000256" key="5">
    <source>
        <dbReference type="ARBA" id="ARBA00023040"/>
    </source>
</evidence>
<keyword evidence="10" id="KW-0716">Sensory transduction</keyword>
<dbReference type="EMBL" id="OV725081">
    <property type="protein sequence ID" value="CAH1401569.1"/>
    <property type="molecule type" value="Genomic_DNA"/>
</dbReference>
<dbReference type="OrthoDB" id="2101615at2759"/>
<sequence length="350" mass="39344">MELLMPSGGYVAASIVLFFIGFIGFFANLTVIVVMCRDQQLWTPLNYILLNLIMSDFSVSLLGNPFTFVSAVAKTWIFGKTMCIIYGFFMAILGITSIGTLSLLSLERYLIISRPVSHGQLTRKTAILLVMAVWLYSFTLTFPPLVGWGEYGPEAANLSCSVNWETRSHSSTSYIIYLFVFGFFLPIIIICYSYMNIIFTIKKSRHTAGRVAKAESRVTWMVAIMIVAFFVSWTPYAISALLIAFLDARISPGLATVPAVFAKTSICYNPIIYVGLNSQEKEAFEIGGSILRFGEKLTYDMTCRSKTPSINNISSSSLDHRDYPGLVVRIKLFYIQFVPYRSTDLTLFRY</sequence>
<feature type="transmembrane region" description="Helical" evidence="12">
    <location>
        <begin position="48"/>
        <end position="72"/>
    </location>
</feature>
<dbReference type="PROSITE" id="PS50262">
    <property type="entry name" value="G_PROTEIN_RECEP_F1_2"/>
    <property type="match status" value="1"/>
</dbReference>
<evidence type="ECO:0000256" key="4">
    <source>
        <dbReference type="ARBA" id="ARBA00022989"/>
    </source>
</evidence>
<feature type="transmembrane region" description="Helical" evidence="12">
    <location>
        <begin position="220"/>
        <end position="246"/>
    </location>
</feature>
<keyword evidence="3 11" id="KW-0812">Transmembrane</keyword>
<dbReference type="SUPFAM" id="SSF81321">
    <property type="entry name" value="Family A G protein-coupled receptor-like"/>
    <property type="match status" value="1"/>
</dbReference>
<evidence type="ECO:0000256" key="1">
    <source>
        <dbReference type="ARBA" id="ARBA00004141"/>
    </source>
</evidence>
<keyword evidence="5 11" id="KW-0297">G-protein coupled receptor</keyword>
<feature type="transmembrane region" description="Helical" evidence="12">
    <location>
        <begin position="174"/>
        <end position="199"/>
    </location>
</feature>
<evidence type="ECO:0000256" key="2">
    <source>
        <dbReference type="ARBA" id="ARBA00010663"/>
    </source>
</evidence>
<gene>
    <name evidence="14" type="ORF">NEZAVI_LOCUS10564</name>
</gene>
<feature type="transmembrane region" description="Helical" evidence="12">
    <location>
        <begin position="126"/>
        <end position="146"/>
    </location>
</feature>
<dbReference type="Pfam" id="PF00001">
    <property type="entry name" value="7tm_1"/>
    <property type="match status" value="1"/>
</dbReference>
<dbReference type="Gene3D" id="1.20.1070.10">
    <property type="entry name" value="Rhodopsin 7-helix transmembrane proteins"/>
    <property type="match status" value="1"/>
</dbReference>
<evidence type="ECO:0000256" key="6">
    <source>
        <dbReference type="ARBA" id="ARBA00023136"/>
    </source>
</evidence>
<evidence type="ECO:0000256" key="12">
    <source>
        <dbReference type="SAM" id="Phobius"/>
    </source>
</evidence>
<dbReference type="Proteomes" id="UP001152798">
    <property type="component" value="Chromosome 5"/>
</dbReference>
<keyword evidence="6 12" id="KW-0472">Membrane</keyword>
<evidence type="ECO:0000256" key="7">
    <source>
        <dbReference type="ARBA" id="ARBA00023170"/>
    </source>
</evidence>